<dbReference type="AlphaFoldDB" id="A0A668AKC3"/>
<accession>A0A668AKC3</accession>
<evidence type="ECO:0000256" key="2">
    <source>
        <dbReference type="ARBA" id="ARBA00006687"/>
    </source>
</evidence>
<reference evidence="7" key="3">
    <citation type="submission" date="2025-09" db="UniProtKB">
        <authorList>
            <consortium name="Ensembl"/>
        </authorList>
    </citation>
    <scope>IDENTIFICATION</scope>
</reference>
<comment type="similarity">
    <text evidence="2">Belongs to the spexin family.</text>
</comment>
<evidence type="ECO:0000256" key="1">
    <source>
        <dbReference type="ARBA" id="ARBA00004613"/>
    </source>
</evidence>
<keyword evidence="3" id="KW-0964">Secreted</keyword>
<feature type="chain" id="PRO_5025398817" evidence="6">
    <location>
        <begin position="17"/>
        <end position="87"/>
    </location>
</feature>
<name>A0A668AKC3_9TELE</name>
<reference evidence="7" key="1">
    <citation type="submission" date="2019-06" db="EMBL/GenBank/DDBJ databases">
        <authorList>
            <consortium name="Wellcome Sanger Institute Data Sharing"/>
        </authorList>
    </citation>
    <scope>NUCLEOTIDE SEQUENCE [LARGE SCALE GENOMIC DNA]</scope>
</reference>
<dbReference type="GeneTree" id="ENSGT00940000177912"/>
<protein>
    <submittedName>
        <fullName evidence="7">Uncharacterized protein</fullName>
    </submittedName>
</protein>
<evidence type="ECO:0000313" key="7">
    <source>
        <dbReference type="Ensembl" id="ENSMMDP00005048414.1"/>
    </source>
</evidence>
<comment type="subcellular location">
    <subcellularLocation>
        <location evidence="1">Secreted</location>
    </subcellularLocation>
</comment>
<dbReference type="PANTHER" id="PTHR28590">
    <property type="entry name" value="SPEXIN"/>
    <property type="match status" value="1"/>
</dbReference>
<evidence type="ECO:0000256" key="4">
    <source>
        <dbReference type="ARBA" id="ARBA00022702"/>
    </source>
</evidence>
<keyword evidence="5 6" id="KW-0732">Signal</keyword>
<dbReference type="InterPro" id="IPR028126">
    <property type="entry name" value="Spexin"/>
</dbReference>
<dbReference type="PANTHER" id="PTHR28590:SF1">
    <property type="entry name" value="SPEXIN"/>
    <property type="match status" value="1"/>
</dbReference>
<dbReference type="Proteomes" id="UP000472263">
    <property type="component" value="Chromosome 6"/>
</dbReference>
<evidence type="ECO:0000256" key="6">
    <source>
        <dbReference type="SAM" id="SignalP"/>
    </source>
</evidence>
<dbReference type="InParanoid" id="A0A668AKC3"/>
<evidence type="ECO:0000256" key="3">
    <source>
        <dbReference type="ARBA" id="ARBA00022525"/>
    </source>
</evidence>
<organism evidence="7 8">
    <name type="scientific">Myripristis murdjan</name>
    <name type="common">pinecone soldierfish</name>
    <dbReference type="NCBI Taxonomy" id="586833"/>
    <lineage>
        <taxon>Eukaryota</taxon>
        <taxon>Metazoa</taxon>
        <taxon>Chordata</taxon>
        <taxon>Craniata</taxon>
        <taxon>Vertebrata</taxon>
        <taxon>Euteleostomi</taxon>
        <taxon>Actinopterygii</taxon>
        <taxon>Neopterygii</taxon>
        <taxon>Teleostei</taxon>
        <taxon>Neoteleostei</taxon>
        <taxon>Acanthomorphata</taxon>
        <taxon>Holocentriformes</taxon>
        <taxon>Holocentridae</taxon>
        <taxon>Myripristis</taxon>
    </lineage>
</organism>
<feature type="signal peptide" evidence="6">
    <location>
        <begin position="1"/>
        <end position="16"/>
    </location>
</feature>
<dbReference type="Ensembl" id="ENSMMDT00005049364.1">
    <property type="protein sequence ID" value="ENSMMDP00005048414.1"/>
    <property type="gene ID" value="ENSMMDG00005022014.1"/>
</dbReference>
<evidence type="ECO:0000313" key="8">
    <source>
        <dbReference type="Proteomes" id="UP000472263"/>
    </source>
</evidence>
<dbReference type="GO" id="GO:0005184">
    <property type="term" value="F:neuropeptide hormone activity"/>
    <property type="evidence" value="ECO:0007669"/>
    <property type="project" value="InterPro"/>
</dbReference>
<reference evidence="7" key="2">
    <citation type="submission" date="2025-08" db="UniProtKB">
        <authorList>
            <consortium name="Ensembl"/>
        </authorList>
    </citation>
    <scope>IDENTIFICATION</scope>
</reference>
<keyword evidence="4" id="KW-0372">Hormone</keyword>
<dbReference type="GO" id="GO:0005576">
    <property type="term" value="C:extracellular region"/>
    <property type="evidence" value="ECO:0007669"/>
    <property type="project" value="UniProtKB-SubCell"/>
</dbReference>
<sequence length="87" mass="9633">MTLSVMLLLVTLVCHSWNSANVFSAPFQWRNWTPQAVLYLKGARKSQSVLLSFLTHSQSSDGLGMSLAASLLLELLRQLVEESNALI</sequence>
<evidence type="ECO:0000256" key="5">
    <source>
        <dbReference type="ARBA" id="ARBA00022729"/>
    </source>
</evidence>
<proteinExistence type="inferred from homology"/>
<keyword evidence="8" id="KW-1185">Reference proteome</keyword>